<keyword evidence="1" id="KW-1133">Transmembrane helix</keyword>
<reference evidence="2" key="1">
    <citation type="submission" date="2024-06" db="EMBL/GenBank/DDBJ databases">
        <title>Streptomyces sp. strain HUAS MG91 genome sequences.</title>
        <authorList>
            <person name="Mo P."/>
        </authorList>
    </citation>
    <scope>NUCLEOTIDE SEQUENCE</scope>
    <source>
        <strain evidence="2">HUAS MG91</strain>
    </source>
</reference>
<organism evidence="2">
    <name type="scientific">Streptomyces tabacisoli</name>
    <dbReference type="NCBI Taxonomy" id="3156398"/>
    <lineage>
        <taxon>Bacteria</taxon>
        <taxon>Bacillati</taxon>
        <taxon>Actinomycetota</taxon>
        <taxon>Actinomycetes</taxon>
        <taxon>Kitasatosporales</taxon>
        <taxon>Streptomycetaceae</taxon>
        <taxon>Streptomyces</taxon>
    </lineage>
</organism>
<evidence type="ECO:0000256" key="1">
    <source>
        <dbReference type="SAM" id="Phobius"/>
    </source>
</evidence>
<keyword evidence="1" id="KW-0812">Transmembrane</keyword>
<dbReference type="KEGG" id="stac:ABII15_24785"/>
<accession>A0AAU8IXP7</accession>
<dbReference type="RefSeq" id="WP_353944492.1">
    <property type="nucleotide sequence ID" value="NZ_CP159534.1"/>
</dbReference>
<protein>
    <submittedName>
        <fullName evidence="2">DUF4245 domain-containing protein</fullName>
    </submittedName>
</protein>
<evidence type="ECO:0000313" key="2">
    <source>
        <dbReference type="EMBL" id="XCJ72977.1"/>
    </source>
</evidence>
<sequence length="178" mass="19356">MAGRNGKKTVGSLVLSLGVCVVAAGVIYVFVPHDDSKETPVKRVDYRVELLSARRAASYPVAAPEGLAKSWKPTSVRYDGEGNEAWHLGFLDPDGQYVAVEQSTDKPTRFIDEASQGAEETSHAQSINGEKWQRYKGEKYDALVLKQKNATTVVTGTAGFDGLTKMAESLKMERDTSA</sequence>
<proteinExistence type="predicted"/>
<feature type="transmembrane region" description="Helical" evidence="1">
    <location>
        <begin position="12"/>
        <end position="31"/>
    </location>
</feature>
<name>A0AAU8IXP7_9ACTN</name>
<gene>
    <name evidence="2" type="ORF">ABII15_24785</name>
</gene>
<dbReference type="InterPro" id="IPR025339">
    <property type="entry name" value="DUF4245"/>
</dbReference>
<keyword evidence="1" id="KW-0472">Membrane</keyword>
<dbReference type="EMBL" id="CP159534">
    <property type="protein sequence ID" value="XCJ72977.1"/>
    <property type="molecule type" value="Genomic_DNA"/>
</dbReference>
<dbReference type="AlphaFoldDB" id="A0AAU8IXP7"/>
<dbReference type="Pfam" id="PF14030">
    <property type="entry name" value="DUF4245"/>
    <property type="match status" value="1"/>
</dbReference>